<organism evidence="1 2">
    <name type="scientific">Plasmodium falciparum (isolate Camp / Malaysia)</name>
    <dbReference type="NCBI Taxonomy" id="5835"/>
    <lineage>
        <taxon>Eukaryota</taxon>
        <taxon>Sar</taxon>
        <taxon>Alveolata</taxon>
        <taxon>Apicomplexa</taxon>
        <taxon>Aconoidasida</taxon>
        <taxon>Haemosporida</taxon>
        <taxon>Plasmodiidae</taxon>
        <taxon>Plasmodium</taxon>
        <taxon>Plasmodium (Laverania)</taxon>
    </lineage>
</organism>
<reference evidence="1 2" key="1">
    <citation type="submission" date="2013-02" db="EMBL/GenBank/DDBJ databases">
        <title>The Genome Annotation of Plasmodium falciparum CAMP/Malaysia.</title>
        <authorList>
            <consortium name="The Broad Institute Genome Sequencing Platform"/>
            <consortium name="The Broad Institute Genome Sequencing Center for Infectious Disease"/>
            <person name="Neafsey D."/>
            <person name="Hoffman S."/>
            <person name="Volkman S."/>
            <person name="Rosenthal P."/>
            <person name="Walker B."/>
            <person name="Young S.K."/>
            <person name="Zeng Q."/>
            <person name="Gargeya S."/>
            <person name="Fitzgerald M."/>
            <person name="Haas B."/>
            <person name="Abouelleil A."/>
            <person name="Allen A.W."/>
            <person name="Alvarado L."/>
            <person name="Arachchi H.M."/>
            <person name="Berlin A.M."/>
            <person name="Chapman S.B."/>
            <person name="Gainer-Dewar J."/>
            <person name="Goldberg J."/>
            <person name="Griggs A."/>
            <person name="Gujja S."/>
            <person name="Hansen M."/>
            <person name="Howarth C."/>
            <person name="Imamovic A."/>
            <person name="Ireland A."/>
            <person name="Larimer J."/>
            <person name="McCowan C."/>
            <person name="Murphy C."/>
            <person name="Pearson M."/>
            <person name="Poon T.W."/>
            <person name="Priest M."/>
            <person name="Roberts A."/>
            <person name="Saif S."/>
            <person name="Shea T."/>
            <person name="Sisk P."/>
            <person name="Sykes S."/>
            <person name="Wortman J."/>
            <person name="Nusbaum C."/>
            <person name="Birren B."/>
        </authorList>
    </citation>
    <scope>NUCLEOTIDE SEQUENCE [LARGE SCALE GENOMIC DNA]</scope>
    <source>
        <strain evidence="1 2">CAMP/Malaysia</strain>
    </source>
</reference>
<dbReference type="OMA" id="KGILLIM"/>
<gene>
    <name evidence="1" type="ORF">PFMC_01112</name>
</gene>
<protein>
    <submittedName>
        <fullName evidence="1">Uncharacterized protein</fullName>
    </submittedName>
</protein>
<name>A0A024XDE9_PLAFC</name>
<dbReference type="Proteomes" id="UP000030694">
    <property type="component" value="Unassembled WGS sequence"/>
</dbReference>
<accession>A0A024XDE9</accession>
<dbReference type="EMBL" id="KI927480">
    <property type="protein sequence ID" value="ETW63130.1"/>
    <property type="molecule type" value="Genomic_DNA"/>
</dbReference>
<evidence type="ECO:0000313" key="1">
    <source>
        <dbReference type="EMBL" id="ETW63130.1"/>
    </source>
</evidence>
<sequence length="80" mass="9446">MNKNYSLGQKCVFNKKVESYLHFDNYIINKNLNKYFVFYLPSSVIWSSSKRSVYIGKKVNVEKKKKGILLIMILLRMMGC</sequence>
<evidence type="ECO:0000313" key="2">
    <source>
        <dbReference type="Proteomes" id="UP000030694"/>
    </source>
</evidence>
<proteinExistence type="predicted"/>
<dbReference type="AlphaFoldDB" id="A0A024XDE9"/>
<reference evidence="1 2" key="2">
    <citation type="submission" date="2013-02" db="EMBL/GenBank/DDBJ databases">
        <title>The Genome Sequence of Plasmodium falciparum CAMP/Malaysia.</title>
        <authorList>
            <consortium name="The Broad Institute Genome Sequencing Platform"/>
            <consortium name="The Broad Institute Genome Sequencing Center for Infectious Disease"/>
            <person name="Neafsey D."/>
            <person name="Cheeseman I."/>
            <person name="Volkman S."/>
            <person name="Adams J."/>
            <person name="Walker B."/>
            <person name="Young S.K."/>
            <person name="Zeng Q."/>
            <person name="Gargeya S."/>
            <person name="Fitzgerald M."/>
            <person name="Haas B."/>
            <person name="Abouelleil A."/>
            <person name="Alvarado L."/>
            <person name="Arachchi H.M."/>
            <person name="Berlin A.M."/>
            <person name="Chapman S.B."/>
            <person name="Dewar J."/>
            <person name="Goldberg J."/>
            <person name="Griggs A."/>
            <person name="Gujja S."/>
            <person name="Hansen M."/>
            <person name="Howarth C."/>
            <person name="Imamovic A."/>
            <person name="Larimer J."/>
            <person name="McCowan C."/>
            <person name="Murphy C."/>
            <person name="Neiman D."/>
            <person name="Pearson M."/>
            <person name="Priest M."/>
            <person name="Roberts A."/>
            <person name="Saif S."/>
            <person name="Shea T."/>
            <person name="Sisk P."/>
            <person name="Sykes S."/>
            <person name="Wortman J."/>
            <person name="Nusbaum C."/>
            <person name="Birren B."/>
        </authorList>
    </citation>
    <scope>NUCLEOTIDE SEQUENCE [LARGE SCALE GENOMIC DNA]</scope>
    <source>
        <strain evidence="1 2">CAMP/Malaysia</strain>
    </source>
</reference>